<evidence type="ECO:0000256" key="2">
    <source>
        <dbReference type="ARBA" id="ARBA00022649"/>
    </source>
</evidence>
<dbReference type="Proteomes" id="UP000070531">
    <property type="component" value="Unassembled WGS sequence"/>
</dbReference>
<proteinExistence type="inferred from homology"/>
<evidence type="ECO:0000313" key="8">
    <source>
        <dbReference type="EMBL" id="KXB75122.1"/>
    </source>
</evidence>
<comment type="similarity">
    <text evidence="1">Belongs to the HicA mRNA interferase family.</text>
</comment>
<name>A0A134B599_9BACT</name>
<reference evidence="8 9" key="1">
    <citation type="submission" date="2016-01" db="EMBL/GenBank/DDBJ databases">
        <authorList>
            <person name="Oliw E.H."/>
        </authorList>
    </citation>
    <scope>NUCLEOTIDE SEQUENCE [LARGE SCALE GENOMIC DNA]</scope>
    <source>
        <strain evidence="8 9">DNF00307</strain>
    </source>
</reference>
<dbReference type="Pfam" id="PF07927">
    <property type="entry name" value="HicA_toxin"/>
    <property type="match status" value="1"/>
</dbReference>
<evidence type="ECO:0000256" key="3">
    <source>
        <dbReference type="ARBA" id="ARBA00022722"/>
    </source>
</evidence>
<dbReference type="AlphaFoldDB" id="A0A134B599"/>
<keyword evidence="3" id="KW-0540">Nuclease</keyword>
<evidence type="ECO:0000256" key="4">
    <source>
        <dbReference type="ARBA" id="ARBA00022759"/>
    </source>
</evidence>
<comment type="caution">
    <text evidence="8">The sequence shown here is derived from an EMBL/GenBank/DDBJ whole genome shotgun (WGS) entry which is preliminary data.</text>
</comment>
<dbReference type="PATRIC" id="fig|419005.5.peg.1863"/>
<gene>
    <name evidence="8" type="ORF">HMPREF1860_01865</name>
</gene>
<dbReference type="RefSeq" id="WP_060933273.1">
    <property type="nucleotide sequence ID" value="NZ_KQ960560.1"/>
</dbReference>
<evidence type="ECO:0000256" key="5">
    <source>
        <dbReference type="ARBA" id="ARBA00022801"/>
    </source>
</evidence>
<keyword evidence="4" id="KW-0255">Endonuclease</keyword>
<dbReference type="GO" id="GO:0003729">
    <property type="term" value="F:mRNA binding"/>
    <property type="evidence" value="ECO:0007669"/>
    <property type="project" value="InterPro"/>
</dbReference>
<evidence type="ECO:0000256" key="7">
    <source>
        <dbReference type="ARBA" id="ARBA00023016"/>
    </source>
</evidence>
<dbReference type="EMBL" id="LSDL01000125">
    <property type="protein sequence ID" value="KXB75122.1"/>
    <property type="molecule type" value="Genomic_DNA"/>
</dbReference>
<keyword evidence="7" id="KW-0346">Stress response</keyword>
<evidence type="ECO:0000256" key="1">
    <source>
        <dbReference type="ARBA" id="ARBA00006620"/>
    </source>
</evidence>
<keyword evidence="5" id="KW-0378">Hydrolase</keyword>
<dbReference type="InterPro" id="IPR038570">
    <property type="entry name" value="HicA_sf"/>
</dbReference>
<keyword evidence="2" id="KW-1277">Toxin-antitoxin system</keyword>
<dbReference type="GO" id="GO:0004519">
    <property type="term" value="F:endonuclease activity"/>
    <property type="evidence" value="ECO:0007669"/>
    <property type="project" value="UniProtKB-KW"/>
</dbReference>
<evidence type="ECO:0000256" key="6">
    <source>
        <dbReference type="ARBA" id="ARBA00022884"/>
    </source>
</evidence>
<dbReference type="Gene3D" id="3.30.920.30">
    <property type="entry name" value="Hypothetical protein"/>
    <property type="match status" value="1"/>
</dbReference>
<organism evidence="8">
    <name type="scientific">Prevotella amnii</name>
    <dbReference type="NCBI Taxonomy" id="419005"/>
    <lineage>
        <taxon>Bacteria</taxon>
        <taxon>Pseudomonadati</taxon>
        <taxon>Bacteroidota</taxon>
        <taxon>Bacteroidia</taxon>
        <taxon>Bacteroidales</taxon>
        <taxon>Prevotellaceae</taxon>
        <taxon>Prevotella</taxon>
    </lineage>
</organism>
<dbReference type="GO" id="GO:0016787">
    <property type="term" value="F:hydrolase activity"/>
    <property type="evidence" value="ECO:0007669"/>
    <property type="project" value="UniProtKB-KW"/>
</dbReference>
<keyword evidence="6" id="KW-0694">RNA-binding</keyword>
<accession>A0A134B599</accession>
<evidence type="ECO:0000313" key="9">
    <source>
        <dbReference type="Proteomes" id="UP000070531"/>
    </source>
</evidence>
<dbReference type="STRING" id="419005.HMPREF1860_01865"/>
<dbReference type="SUPFAM" id="SSF54786">
    <property type="entry name" value="YcfA/nrd intein domain"/>
    <property type="match status" value="1"/>
</dbReference>
<protein>
    <submittedName>
        <fullName evidence="8">Toxin-antitoxin system, toxin component, HicA family</fullName>
    </submittedName>
</protein>
<sequence length="60" mass="6865">MRKHELEKKLRDAGCVLLRHGSNHDIWLNPKTGDCEPIPRHAKEVAKGTALKVIKKLVRE</sequence>
<dbReference type="InterPro" id="IPR012933">
    <property type="entry name" value="HicA_mRNA_interferase"/>
</dbReference>